<keyword evidence="2" id="KW-1185">Reference proteome</keyword>
<organism evidence="1">
    <name type="scientific">Solanum lycopersicum</name>
    <name type="common">Tomato</name>
    <name type="synonym">Lycopersicon esculentum</name>
    <dbReference type="NCBI Taxonomy" id="4081"/>
    <lineage>
        <taxon>Eukaryota</taxon>
        <taxon>Viridiplantae</taxon>
        <taxon>Streptophyta</taxon>
        <taxon>Embryophyta</taxon>
        <taxon>Tracheophyta</taxon>
        <taxon>Spermatophyta</taxon>
        <taxon>Magnoliopsida</taxon>
        <taxon>eudicotyledons</taxon>
        <taxon>Gunneridae</taxon>
        <taxon>Pentapetalae</taxon>
        <taxon>asterids</taxon>
        <taxon>lamiids</taxon>
        <taxon>Solanales</taxon>
        <taxon>Solanaceae</taxon>
        <taxon>Solanoideae</taxon>
        <taxon>Solaneae</taxon>
        <taxon>Solanum</taxon>
        <taxon>Solanum subgen. Lycopersicon</taxon>
    </lineage>
</organism>
<dbReference type="AlphaFoldDB" id="A0A3Q7GXY5"/>
<name>A0A3Q7GXY5_SOLLC</name>
<dbReference type="EnsemblPlants" id="Solyc04g056660.1.1">
    <property type="protein sequence ID" value="Solyc04g056660.1.1.1"/>
    <property type="gene ID" value="Solyc04g056660.1"/>
</dbReference>
<sequence length="151" mass="16911">MLASRKSIMNEQPDEGFDFIWQIYPPSSREVSTLIPGICSFSVSVVHGIGEVVSTSGREHAIVSNNLDESILLSCSGGIKLSVILLRKPLRKVMKRVLRFQIPLLKAHFCRLVLSTKRPKDVLPNGSRLKNPILIKELYITSIIHHPSRSL</sequence>
<evidence type="ECO:0000313" key="1">
    <source>
        <dbReference type="EnsemblPlants" id="Solyc04g056660.1.1.1"/>
    </source>
</evidence>
<accession>A0A3Q7GXY5</accession>
<protein>
    <submittedName>
        <fullName evidence="1">Uncharacterized protein</fullName>
    </submittedName>
</protein>
<dbReference type="Proteomes" id="UP000004994">
    <property type="component" value="Chromosome 4"/>
</dbReference>
<dbReference type="PaxDb" id="4081-Solyc04g056660.1.1"/>
<reference evidence="1" key="2">
    <citation type="submission" date="2019-01" db="UniProtKB">
        <authorList>
            <consortium name="EnsemblPlants"/>
        </authorList>
    </citation>
    <scope>IDENTIFICATION</scope>
    <source>
        <strain evidence="1">cv. Heinz 1706</strain>
    </source>
</reference>
<evidence type="ECO:0000313" key="2">
    <source>
        <dbReference type="Proteomes" id="UP000004994"/>
    </source>
</evidence>
<dbReference type="Gramene" id="Solyc04g056660.1.1">
    <property type="protein sequence ID" value="Solyc04g056660.1.1.1"/>
    <property type="gene ID" value="Solyc04g056660.1"/>
</dbReference>
<dbReference type="InParanoid" id="A0A3Q7GXY5"/>
<reference evidence="1" key="1">
    <citation type="journal article" date="2012" name="Nature">
        <title>The tomato genome sequence provides insights into fleshy fruit evolution.</title>
        <authorList>
            <consortium name="Tomato Genome Consortium"/>
        </authorList>
    </citation>
    <scope>NUCLEOTIDE SEQUENCE [LARGE SCALE GENOMIC DNA]</scope>
    <source>
        <strain evidence="1">cv. Heinz 1706</strain>
    </source>
</reference>
<proteinExistence type="predicted"/>